<sequence>MGPSSSSSSRASTSVTHEMSNARSPVLSHFGAAVAGIVSICVYSAQNSFKQEPSRRIDKVPLPSRASCDLNVKQVDPDPANAAGTIFSSVLAIYLVYGTGAIHKPGSAANIGFSLSMAAGFSSMILWWARRLNKFEVNPVNVSVLPVAQEAERLESFEDEHHDHPAGSGVARRHAPKELRSSEDDKGGITLETAISSGGGNLSIGQCQILALARAIVRRSKLPTLDEVTSAVDYEKEAIIQNSLCTNFRLDVTLFTIARRLLKISDTDKIPLMLETSLNSGSQRIPQIKGGKLKALIDESGDKDTVYNMTQ</sequence>
<proteinExistence type="predicted"/>
<accession>A0ACB6ZAX8</accession>
<reference evidence="1" key="1">
    <citation type="submission" date="2019-10" db="EMBL/GenBank/DDBJ databases">
        <authorList>
            <consortium name="DOE Joint Genome Institute"/>
            <person name="Kuo A."/>
            <person name="Miyauchi S."/>
            <person name="Kiss E."/>
            <person name="Drula E."/>
            <person name="Kohler A."/>
            <person name="Sanchez-Garcia M."/>
            <person name="Andreopoulos B."/>
            <person name="Barry K.W."/>
            <person name="Bonito G."/>
            <person name="Buee M."/>
            <person name="Carver A."/>
            <person name="Chen C."/>
            <person name="Cichocki N."/>
            <person name="Clum A."/>
            <person name="Culley D."/>
            <person name="Crous P.W."/>
            <person name="Fauchery L."/>
            <person name="Girlanda M."/>
            <person name="Hayes R."/>
            <person name="Keri Z."/>
            <person name="Labutti K."/>
            <person name="Lipzen A."/>
            <person name="Lombard V."/>
            <person name="Magnuson J."/>
            <person name="Maillard F."/>
            <person name="Morin E."/>
            <person name="Murat C."/>
            <person name="Nolan M."/>
            <person name="Ohm R."/>
            <person name="Pangilinan J."/>
            <person name="Pereira M."/>
            <person name="Perotto S."/>
            <person name="Peter M."/>
            <person name="Riley R."/>
            <person name="Sitrit Y."/>
            <person name="Stielow B."/>
            <person name="Szollosi G."/>
            <person name="Zifcakova L."/>
            <person name="Stursova M."/>
            <person name="Spatafora J.W."/>
            <person name="Tedersoo L."/>
            <person name="Vaario L.-M."/>
            <person name="Yamada A."/>
            <person name="Yan M."/>
            <person name="Wang P."/>
            <person name="Xu J."/>
            <person name="Bruns T."/>
            <person name="Baldrian P."/>
            <person name="Vilgalys R."/>
            <person name="Henrissat B."/>
            <person name="Grigoriev I.V."/>
            <person name="Hibbett D."/>
            <person name="Nagy L.G."/>
            <person name="Martin F.M."/>
        </authorList>
    </citation>
    <scope>NUCLEOTIDE SEQUENCE</scope>
    <source>
        <strain evidence="1">P2</strain>
    </source>
</reference>
<name>A0ACB6ZAX8_THEGA</name>
<keyword evidence="2" id="KW-1185">Reference proteome</keyword>
<evidence type="ECO:0000313" key="2">
    <source>
        <dbReference type="Proteomes" id="UP000886501"/>
    </source>
</evidence>
<dbReference type="EMBL" id="MU118053">
    <property type="protein sequence ID" value="KAF9646642.1"/>
    <property type="molecule type" value="Genomic_DNA"/>
</dbReference>
<gene>
    <name evidence="1" type="ORF">BDM02DRAFT_3188687</name>
</gene>
<organism evidence="1 2">
    <name type="scientific">Thelephora ganbajun</name>
    <name type="common">Ganba fungus</name>
    <dbReference type="NCBI Taxonomy" id="370292"/>
    <lineage>
        <taxon>Eukaryota</taxon>
        <taxon>Fungi</taxon>
        <taxon>Dikarya</taxon>
        <taxon>Basidiomycota</taxon>
        <taxon>Agaricomycotina</taxon>
        <taxon>Agaricomycetes</taxon>
        <taxon>Thelephorales</taxon>
        <taxon>Thelephoraceae</taxon>
        <taxon>Thelephora</taxon>
    </lineage>
</organism>
<evidence type="ECO:0000313" key="1">
    <source>
        <dbReference type="EMBL" id="KAF9646642.1"/>
    </source>
</evidence>
<reference evidence="1" key="2">
    <citation type="journal article" date="2020" name="Nat. Commun.">
        <title>Large-scale genome sequencing of mycorrhizal fungi provides insights into the early evolution of symbiotic traits.</title>
        <authorList>
            <person name="Miyauchi S."/>
            <person name="Kiss E."/>
            <person name="Kuo A."/>
            <person name="Drula E."/>
            <person name="Kohler A."/>
            <person name="Sanchez-Garcia M."/>
            <person name="Morin E."/>
            <person name="Andreopoulos B."/>
            <person name="Barry K.W."/>
            <person name="Bonito G."/>
            <person name="Buee M."/>
            <person name="Carver A."/>
            <person name="Chen C."/>
            <person name="Cichocki N."/>
            <person name="Clum A."/>
            <person name="Culley D."/>
            <person name="Crous P.W."/>
            <person name="Fauchery L."/>
            <person name="Girlanda M."/>
            <person name="Hayes R.D."/>
            <person name="Keri Z."/>
            <person name="LaButti K."/>
            <person name="Lipzen A."/>
            <person name="Lombard V."/>
            <person name="Magnuson J."/>
            <person name="Maillard F."/>
            <person name="Murat C."/>
            <person name="Nolan M."/>
            <person name="Ohm R.A."/>
            <person name="Pangilinan J."/>
            <person name="Pereira M.F."/>
            <person name="Perotto S."/>
            <person name="Peter M."/>
            <person name="Pfister S."/>
            <person name="Riley R."/>
            <person name="Sitrit Y."/>
            <person name="Stielow J.B."/>
            <person name="Szollosi G."/>
            <person name="Zifcakova L."/>
            <person name="Stursova M."/>
            <person name="Spatafora J.W."/>
            <person name="Tedersoo L."/>
            <person name="Vaario L.M."/>
            <person name="Yamada A."/>
            <person name="Yan M."/>
            <person name="Wang P."/>
            <person name="Xu J."/>
            <person name="Bruns T."/>
            <person name="Baldrian P."/>
            <person name="Vilgalys R."/>
            <person name="Dunand C."/>
            <person name="Henrissat B."/>
            <person name="Grigoriev I.V."/>
            <person name="Hibbett D."/>
            <person name="Nagy L.G."/>
            <person name="Martin F.M."/>
        </authorList>
    </citation>
    <scope>NUCLEOTIDE SEQUENCE</scope>
    <source>
        <strain evidence="1">P2</strain>
    </source>
</reference>
<protein>
    <submittedName>
        <fullName evidence="1">Uncharacterized protein</fullName>
    </submittedName>
</protein>
<comment type="caution">
    <text evidence="1">The sequence shown here is derived from an EMBL/GenBank/DDBJ whole genome shotgun (WGS) entry which is preliminary data.</text>
</comment>
<dbReference type="Proteomes" id="UP000886501">
    <property type="component" value="Unassembled WGS sequence"/>
</dbReference>